<dbReference type="PROSITE" id="PS50069">
    <property type="entry name" value="CULLIN_2"/>
    <property type="match status" value="1"/>
</dbReference>
<evidence type="ECO:0000256" key="3">
    <source>
        <dbReference type="ARBA" id="ARBA00022776"/>
    </source>
</evidence>
<dbReference type="InterPro" id="IPR044554">
    <property type="entry name" value="ANAPC2"/>
</dbReference>
<evidence type="ECO:0000256" key="1">
    <source>
        <dbReference type="ARBA" id="ARBA00016068"/>
    </source>
</evidence>
<evidence type="ECO:0000313" key="9">
    <source>
        <dbReference type="EMBL" id="KAL0632021.1"/>
    </source>
</evidence>
<dbReference type="InterPro" id="IPR036388">
    <property type="entry name" value="WH-like_DNA-bd_sf"/>
</dbReference>
<dbReference type="Pfam" id="PF08672">
    <property type="entry name" value="ANAPC2"/>
    <property type="match status" value="1"/>
</dbReference>
<evidence type="ECO:0000259" key="8">
    <source>
        <dbReference type="PROSITE" id="PS50069"/>
    </source>
</evidence>
<dbReference type="SUPFAM" id="SSF46785">
    <property type="entry name" value="Winged helix' DNA-binding domain"/>
    <property type="match status" value="1"/>
</dbReference>
<dbReference type="Proteomes" id="UP001447188">
    <property type="component" value="Unassembled WGS sequence"/>
</dbReference>
<dbReference type="PANTHER" id="PTHR45957:SF1">
    <property type="entry name" value="ANAPHASE-PROMOTING COMPLEX SUBUNIT 2"/>
    <property type="match status" value="1"/>
</dbReference>
<keyword evidence="2" id="KW-0132">Cell division</keyword>
<dbReference type="InterPro" id="IPR057975">
    <property type="entry name" value="TPR_ANAPC2"/>
</dbReference>
<evidence type="ECO:0000256" key="5">
    <source>
        <dbReference type="ARBA" id="ARBA00023306"/>
    </source>
</evidence>
<name>A0ABR3G8W3_9PEZI</name>
<reference evidence="9 10" key="1">
    <citation type="submission" date="2024-02" db="EMBL/GenBank/DDBJ databases">
        <title>Discinaceae phylogenomics.</title>
        <authorList>
            <person name="Dirks A.C."/>
            <person name="James T.Y."/>
        </authorList>
    </citation>
    <scope>NUCLEOTIDE SEQUENCE [LARGE SCALE GENOMIC DNA]</scope>
    <source>
        <strain evidence="9 10">ACD0624</strain>
    </source>
</reference>
<feature type="region of interest" description="Disordered" evidence="7">
    <location>
        <begin position="745"/>
        <end position="764"/>
    </location>
</feature>
<dbReference type="Gene3D" id="1.20.1310.10">
    <property type="entry name" value="Cullin Repeats"/>
    <property type="match status" value="1"/>
</dbReference>
<evidence type="ECO:0000256" key="4">
    <source>
        <dbReference type="ARBA" id="ARBA00022786"/>
    </source>
</evidence>
<evidence type="ECO:0000256" key="6">
    <source>
        <dbReference type="PROSITE-ProRule" id="PRU00330"/>
    </source>
</evidence>
<dbReference type="InterPro" id="IPR016158">
    <property type="entry name" value="Cullin_homology"/>
</dbReference>
<dbReference type="InterPro" id="IPR014786">
    <property type="entry name" value="ANAPC2_C"/>
</dbReference>
<comment type="similarity">
    <text evidence="6">Belongs to the cullin family.</text>
</comment>
<dbReference type="EMBL" id="JBBBZM010000193">
    <property type="protein sequence ID" value="KAL0632021.1"/>
    <property type="molecule type" value="Genomic_DNA"/>
</dbReference>
<dbReference type="SMART" id="SM01013">
    <property type="entry name" value="APC2"/>
    <property type="match status" value="1"/>
</dbReference>
<dbReference type="Pfam" id="PF26557">
    <property type="entry name" value="Cullin_AB"/>
    <property type="match status" value="1"/>
</dbReference>
<evidence type="ECO:0000256" key="7">
    <source>
        <dbReference type="SAM" id="MobiDB-lite"/>
    </source>
</evidence>
<feature type="compositionally biased region" description="Basic and acidic residues" evidence="7">
    <location>
        <begin position="745"/>
        <end position="755"/>
    </location>
</feature>
<dbReference type="InterPro" id="IPR036390">
    <property type="entry name" value="WH_DNA-bd_sf"/>
</dbReference>
<sequence>MSASAFPQNPISISQTSRQIFQSVFPPSASAILPTPHATPSSFAIQAPQTPTPSHGYNTRHHPNLVSPSPVSLLPSPAAVFAKESRAWNLATSYLSFKNASFPDLVDVWFENFHSEPAKDVLEAIRYLISTTDDAREGTRDSLLEWYTCEVRRHFLGWVKPDIGIPADYDDAPALLEQILSRLTTAQSIYLHQLKAYLVRTERRRKLKKNLYVPSSEEEGNDDPRIQSFVRSLNSIISYSLPDPAWGGLVYSVFLELCGAAVGLPVEGEKEDEDDSITAVNNGDSTIQKEEDVLYQGASQQSFATVTDVDGDIIVDDDRNHLGNVPDTNDSKEYKEVGEEEVQRRKVKLKEEKPREDARKKVLEIWSSMEKLGVGGSGRRGERVFAEVINSLVTTYIHNRFLGVWVSPSAVGQELDDWVEHVLGRLVVDVLFSSKTTSAQDWVARLKKLSPRESFRASRQSIDNRRKGAMEVDAGAGAEEVDLKRRKEDLESWKRIAVGRLGRLRVGELFDIVVDWPDSLGGVEDLKSYITSPPTRLHLTTTFTAALSTRLLHPAAATSDILRAYISLIRAFTVLDPRGVLLGRVSLGIRRYLKERDDTVRVIVHGIMSESLPSNPEEPEELGELAKELGRGIPALMAQQGGGLEELDFDDMNWAPDPVDAGPEFRRSKGLDVVGSLISLWDSKEVWTKEVQAVLASRLLGTGEWVFDKEVRTIELLKLRFGDTAMQGCDVMLKDIADSKRADTHIRSGGDLRGDDPDEEEDSPELHTKILSRLFWPTLKEEEFKLPEEIHVLQQRYEVGFEKLKTKRKLTWIHSVGTVDVELELEDRIVQVPDATTWQAAVIYEFDESKGGAEWTIKDLAERLDMDESLTKRAVAFWSSKEVLRDSGNGVFVVIESMAEYEEIIDQQEGIRGTEAASDMDRGMGSGMDNGMQGVDDEISDEKKEMQKVVTPFIEAMLTNGGPKPLDQISMVLTMLVAGFNWGAEELTELLNTMRAEAKLEYEGGAWKIASA</sequence>
<gene>
    <name evidence="9" type="ORF">Q9L58_009110</name>
</gene>
<dbReference type="SMART" id="SM00182">
    <property type="entry name" value="CULLIN"/>
    <property type="match status" value="1"/>
</dbReference>
<keyword evidence="5" id="KW-0131">Cell cycle</keyword>
<dbReference type="SUPFAM" id="SSF75632">
    <property type="entry name" value="Cullin homology domain"/>
    <property type="match status" value="1"/>
</dbReference>
<dbReference type="PANTHER" id="PTHR45957">
    <property type="entry name" value="ANAPHASE-PROMOTING COMPLEX SUBUNIT 2"/>
    <property type="match status" value="1"/>
</dbReference>
<dbReference type="Pfam" id="PF25773">
    <property type="entry name" value="TPR_ANAPC2"/>
    <property type="match status" value="1"/>
</dbReference>
<dbReference type="InterPro" id="IPR059120">
    <property type="entry name" value="Cullin-like_AB"/>
</dbReference>
<accession>A0ABR3G8W3</accession>
<feature type="domain" description="Cullin family profile" evidence="8">
    <location>
        <begin position="677"/>
        <end position="879"/>
    </location>
</feature>
<comment type="caution">
    <text evidence="9">The sequence shown here is derived from an EMBL/GenBank/DDBJ whole genome shotgun (WGS) entry which is preliminary data.</text>
</comment>
<organism evidence="9 10">
    <name type="scientific">Discina gigas</name>
    <dbReference type="NCBI Taxonomy" id="1032678"/>
    <lineage>
        <taxon>Eukaryota</taxon>
        <taxon>Fungi</taxon>
        <taxon>Dikarya</taxon>
        <taxon>Ascomycota</taxon>
        <taxon>Pezizomycotina</taxon>
        <taxon>Pezizomycetes</taxon>
        <taxon>Pezizales</taxon>
        <taxon>Discinaceae</taxon>
        <taxon>Discina</taxon>
    </lineage>
</organism>
<evidence type="ECO:0000256" key="2">
    <source>
        <dbReference type="ARBA" id="ARBA00022618"/>
    </source>
</evidence>
<keyword evidence="10" id="KW-1185">Reference proteome</keyword>
<keyword evidence="4" id="KW-0833">Ubl conjugation pathway</keyword>
<protein>
    <recommendedName>
        <fullName evidence="1">Anaphase-promoting complex subunit 2</fullName>
    </recommendedName>
</protein>
<evidence type="ECO:0000313" key="10">
    <source>
        <dbReference type="Proteomes" id="UP001447188"/>
    </source>
</evidence>
<keyword evidence="3" id="KW-0498">Mitosis</keyword>
<dbReference type="InterPro" id="IPR036317">
    <property type="entry name" value="Cullin_homology_sf"/>
</dbReference>
<dbReference type="Gene3D" id="1.10.10.10">
    <property type="entry name" value="Winged helix-like DNA-binding domain superfamily/Winged helix DNA-binding domain"/>
    <property type="match status" value="1"/>
</dbReference>
<proteinExistence type="inferred from homology"/>
<dbReference type="Gene3D" id="3.30.230.130">
    <property type="entry name" value="Cullin, Chain C, Domain 2"/>
    <property type="match status" value="1"/>
</dbReference>